<keyword evidence="2" id="KW-0378">Hydrolase</keyword>
<evidence type="ECO:0000313" key="4">
    <source>
        <dbReference type="EMBL" id="MUK88898.1"/>
    </source>
</evidence>
<dbReference type="InterPro" id="IPR015797">
    <property type="entry name" value="NUDIX_hydrolase-like_dom_sf"/>
</dbReference>
<dbReference type="PROSITE" id="PS00893">
    <property type="entry name" value="NUDIX_BOX"/>
    <property type="match status" value="1"/>
</dbReference>
<reference evidence="4 5" key="1">
    <citation type="submission" date="2019-11" db="EMBL/GenBank/DDBJ databases">
        <authorList>
            <person name="Li X."/>
        </authorList>
    </citation>
    <scope>NUCLEOTIDE SEQUENCE [LARGE SCALE GENOMIC DNA]</scope>
    <source>
        <strain evidence="4 5">L9</strain>
    </source>
</reference>
<feature type="domain" description="Nudix hydrolase" evidence="3">
    <location>
        <begin position="40"/>
        <end position="171"/>
    </location>
</feature>
<dbReference type="InterPro" id="IPR020084">
    <property type="entry name" value="NUDIX_hydrolase_CS"/>
</dbReference>
<dbReference type="PANTHER" id="PTHR11839">
    <property type="entry name" value="UDP/ADP-SUGAR PYROPHOSPHATASE"/>
    <property type="match status" value="1"/>
</dbReference>
<dbReference type="Proteomes" id="UP000469125">
    <property type="component" value="Unassembled WGS sequence"/>
</dbReference>
<dbReference type="PANTHER" id="PTHR11839:SF18">
    <property type="entry name" value="NUDIX HYDROLASE DOMAIN-CONTAINING PROTEIN"/>
    <property type="match status" value="1"/>
</dbReference>
<dbReference type="Pfam" id="PF00293">
    <property type="entry name" value="NUDIX"/>
    <property type="match status" value="1"/>
</dbReference>
<dbReference type="PROSITE" id="PS51462">
    <property type="entry name" value="NUDIX"/>
    <property type="match status" value="1"/>
</dbReference>
<proteinExistence type="predicted"/>
<dbReference type="AlphaFoldDB" id="A0A6N8FNE8"/>
<comment type="cofactor">
    <cofactor evidence="1">
        <name>Mg(2+)</name>
        <dbReference type="ChEBI" id="CHEBI:18420"/>
    </cofactor>
</comment>
<comment type="caution">
    <text evidence="4">The sequence shown here is derived from an EMBL/GenBank/DDBJ whole genome shotgun (WGS) entry which is preliminary data.</text>
</comment>
<dbReference type="SUPFAM" id="SSF55811">
    <property type="entry name" value="Nudix"/>
    <property type="match status" value="1"/>
</dbReference>
<gene>
    <name evidence="4" type="ORF">GMD78_10885</name>
</gene>
<sequence length="184" mass="21348">MDKWKTLQSNYIFKTPFGNVRKDTCELPNGHLIESYYVNEYDDWVNAIVVTKENQIVLVEQYRHAAQDFFLEVPAGKPEDGETYRDAVIREVREETGYISEKDPICLGEYYVNPATQTNKVITFFIQDAYLAYDQNLDATEFIDIHLVDIDEMEAKIYAGEINQLFTANAFFMSKSFFNGISKD</sequence>
<dbReference type="GO" id="GO:0006753">
    <property type="term" value="P:nucleoside phosphate metabolic process"/>
    <property type="evidence" value="ECO:0007669"/>
    <property type="project" value="TreeGrafter"/>
</dbReference>
<dbReference type="InterPro" id="IPR000086">
    <property type="entry name" value="NUDIX_hydrolase_dom"/>
</dbReference>
<evidence type="ECO:0000313" key="5">
    <source>
        <dbReference type="Proteomes" id="UP000469125"/>
    </source>
</evidence>
<protein>
    <submittedName>
        <fullName evidence="4">NUDIX domain-containing protein</fullName>
    </submittedName>
</protein>
<dbReference type="GO" id="GO:0019693">
    <property type="term" value="P:ribose phosphate metabolic process"/>
    <property type="evidence" value="ECO:0007669"/>
    <property type="project" value="TreeGrafter"/>
</dbReference>
<dbReference type="EMBL" id="WOCA01000007">
    <property type="protein sequence ID" value="MUK88898.1"/>
    <property type="molecule type" value="Genomic_DNA"/>
</dbReference>
<evidence type="ECO:0000259" key="3">
    <source>
        <dbReference type="PROSITE" id="PS51462"/>
    </source>
</evidence>
<dbReference type="GO" id="GO:0016787">
    <property type="term" value="F:hydrolase activity"/>
    <property type="evidence" value="ECO:0007669"/>
    <property type="project" value="UniProtKB-KW"/>
</dbReference>
<dbReference type="GO" id="GO:0005829">
    <property type="term" value="C:cytosol"/>
    <property type="evidence" value="ECO:0007669"/>
    <property type="project" value="TreeGrafter"/>
</dbReference>
<accession>A0A6N8FNE8</accession>
<dbReference type="RefSeq" id="WP_343042262.1">
    <property type="nucleotide sequence ID" value="NZ_WOCA01000007.1"/>
</dbReference>
<dbReference type="CDD" id="cd03424">
    <property type="entry name" value="NUDIX_ADPRase_Nudt5_UGPPase_Nudt14"/>
    <property type="match status" value="1"/>
</dbReference>
<name>A0A6N8FNE8_9BACI</name>
<organism evidence="4 5">
    <name type="scientific">Ornithinibacillus caprae</name>
    <dbReference type="NCBI Taxonomy" id="2678566"/>
    <lineage>
        <taxon>Bacteria</taxon>
        <taxon>Bacillati</taxon>
        <taxon>Bacillota</taxon>
        <taxon>Bacilli</taxon>
        <taxon>Bacillales</taxon>
        <taxon>Bacillaceae</taxon>
        <taxon>Ornithinibacillus</taxon>
    </lineage>
</organism>
<evidence type="ECO:0000256" key="1">
    <source>
        <dbReference type="ARBA" id="ARBA00001946"/>
    </source>
</evidence>
<evidence type="ECO:0000256" key="2">
    <source>
        <dbReference type="ARBA" id="ARBA00022801"/>
    </source>
</evidence>
<dbReference type="Gene3D" id="3.90.79.10">
    <property type="entry name" value="Nucleoside Triphosphate Pyrophosphohydrolase"/>
    <property type="match status" value="1"/>
</dbReference>
<keyword evidence="5" id="KW-1185">Reference proteome</keyword>